<name>A0ABT7LT02_9STRE</name>
<dbReference type="Gene3D" id="1.10.357.10">
    <property type="entry name" value="Tetracycline Repressor, domain 2"/>
    <property type="match status" value="1"/>
</dbReference>
<keyword evidence="2" id="KW-1185">Reference proteome</keyword>
<sequence length="183" mass="21449">MPKGTRENIINAFFSLASKHPSSTHFTLTQIAKEAGISRQSIYQNHFNNYDELIQYIHEMIDADIHSHIEQDLTTKDPITLFCDNIIPLLYSKRTWLRCLYTTAADPSWRSFLQITYGKWLKENISPAKIDLQMPKPFLQELFLLNILNIIQLWISQEFPTPPDIFKKQFVLLLKTPYIDFVS</sequence>
<dbReference type="InterPro" id="IPR050624">
    <property type="entry name" value="HTH-type_Tx_Regulator"/>
</dbReference>
<evidence type="ECO:0000313" key="2">
    <source>
        <dbReference type="Proteomes" id="UP001529255"/>
    </source>
</evidence>
<organism evidence="1 2">
    <name type="scientific">Streptococcus raffinosi</name>
    <dbReference type="NCBI Taxonomy" id="3053355"/>
    <lineage>
        <taxon>Bacteria</taxon>
        <taxon>Bacillati</taxon>
        <taxon>Bacillota</taxon>
        <taxon>Bacilli</taxon>
        <taxon>Lactobacillales</taxon>
        <taxon>Streptococcaceae</taxon>
        <taxon>Streptococcus</taxon>
    </lineage>
</organism>
<comment type="caution">
    <text evidence="1">The sequence shown here is derived from an EMBL/GenBank/DDBJ whole genome shotgun (WGS) entry which is preliminary data.</text>
</comment>
<dbReference type="EMBL" id="JASUZV010000008">
    <property type="protein sequence ID" value="MDL5043743.1"/>
    <property type="molecule type" value="Genomic_DNA"/>
</dbReference>
<reference evidence="1 2" key="1">
    <citation type="submission" date="2023-06" db="EMBL/GenBank/DDBJ databases">
        <title>A potential novel species of Streptococcus isolated from human milk sample.</title>
        <authorList>
            <person name="Nguyen H.V."/>
            <person name="Trinh A.T.V."/>
            <person name="Hoang A.T.L."/>
            <person name="Bui L.N.H."/>
            <person name="Tran Q.T.L."/>
            <person name="Trinh T."/>
        </authorList>
    </citation>
    <scope>NUCLEOTIDE SEQUENCE [LARGE SCALE GENOMIC DNA]</scope>
    <source>
        <strain evidence="1 2">VTCC 12812</strain>
    </source>
</reference>
<proteinExistence type="predicted"/>
<evidence type="ECO:0000313" key="1">
    <source>
        <dbReference type="EMBL" id="MDL5043743.1"/>
    </source>
</evidence>
<accession>A0ABT7LT02</accession>
<protein>
    <recommendedName>
        <fullName evidence="3">TetR/AcrR family transcriptional regulator</fullName>
    </recommendedName>
</protein>
<dbReference type="SUPFAM" id="SSF46689">
    <property type="entry name" value="Homeodomain-like"/>
    <property type="match status" value="1"/>
</dbReference>
<dbReference type="PANTHER" id="PTHR43479">
    <property type="entry name" value="ACREF/ENVCD OPERON REPRESSOR-RELATED"/>
    <property type="match status" value="1"/>
</dbReference>
<evidence type="ECO:0008006" key="3">
    <source>
        <dbReference type="Google" id="ProtNLM"/>
    </source>
</evidence>
<dbReference type="Proteomes" id="UP001529255">
    <property type="component" value="Unassembled WGS sequence"/>
</dbReference>
<dbReference type="InterPro" id="IPR009057">
    <property type="entry name" value="Homeodomain-like_sf"/>
</dbReference>
<gene>
    <name evidence="1" type="ORF">QRD39_06405</name>
</gene>
<dbReference type="PANTHER" id="PTHR43479:SF11">
    <property type="entry name" value="ACREF_ENVCD OPERON REPRESSOR-RELATED"/>
    <property type="match status" value="1"/>
</dbReference>
<dbReference type="RefSeq" id="WP_285956030.1">
    <property type="nucleotide sequence ID" value="NZ_JASUZV010000008.1"/>
</dbReference>